<keyword evidence="10 16" id="KW-0418">Kinase</keyword>
<dbReference type="STRING" id="1514105.AOC36_07835"/>
<evidence type="ECO:0000256" key="4">
    <source>
        <dbReference type="ARBA" id="ARBA00005225"/>
    </source>
</evidence>
<feature type="binding site" evidence="16">
    <location>
        <position position="180"/>
    </location>
    <ligand>
        <name>substrate</name>
    </ligand>
</feature>
<evidence type="ECO:0000256" key="8">
    <source>
        <dbReference type="ARBA" id="ARBA00022679"/>
    </source>
</evidence>
<evidence type="ECO:0000256" key="9">
    <source>
        <dbReference type="ARBA" id="ARBA00022741"/>
    </source>
</evidence>
<comment type="cofactor">
    <cofactor evidence="16">
        <name>NH4(+)</name>
        <dbReference type="ChEBI" id="CHEBI:28938"/>
    </cofactor>
    <cofactor evidence="16">
        <name>K(+)</name>
        <dbReference type="ChEBI" id="CHEBI:29103"/>
    </cofactor>
    <text evidence="16">A monovalent cation. Ammonium or potassium.</text>
</comment>
<dbReference type="Pfam" id="PF03309">
    <property type="entry name" value="Pan_kinase"/>
    <property type="match status" value="1"/>
</dbReference>
<dbReference type="EMBL" id="CP013213">
    <property type="protein sequence ID" value="AMC93896.1"/>
    <property type="molecule type" value="Genomic_DNA"/>
</dbReference>
<dbReference type="GO" id="GO:0005524">
    <property type="term" value="F:ATP binding"/>
    <property type="evidence" value="ECO:0007669"/>
    <property type="project" value="UniProtKB-UniRule"/>
</dbReference>
<evidence type="ECO:0000256" key="16">
    <source>
        <dbReference type="HAMAP-Rule" id="MF_01274"/>
    </source>
</evidence>
<accession>A0A0X8H0M9</accession>
<feature type="binding site" evidence="16">
    <location>
        <begin position="6"/>
        <end position="13"/>
    </location>
    <ligand>
        <name>ATP</name>
        <dbReference type="ChEBI" id="CHEBI:30616"/>
    </ligand>
</feature>
<evidence type="ECO:0000256" key="6">
    <source>
        <dbReference type="ARBA" id="ARBA00012102"/>
    </source>
</evidence>
<comment type="catalytic activity">
    <reaction evidence="1 16">
        <text>(R)-pantothenate + ATP = (R)-4'-phosphopantothenate + ADP + H(+)</text>
        <dbReference type="Rhea" id="RHEA:16373"/>
        <dbReference type="ChEBI" id="CHEBI:10986"/>
        <dbReference type="ChEBI" id="CHEBI:15378"/>
        <dbReference type="ChEBI" id="CHEBI:29032"/>
        <dbReference type="ChEBI" id="CHEBI:30616"/>
        <dbReference type="ChEBI" id="CHEBI:456216"/>
        <dbReference type="EC" id="2.7.1.33"/>
    </reaction>
</comment>
<keyword evidence="9 16" id="KW-0547">Nucleotide-binding</keyword>
<evidence type="ECO:0000256" key="3">
    <source>
        <dbReference type="ARBA" id="ARBA00004496"/>
    </source>
</evidence>
<dbReference type="NCBIfam" id="TIGR00671">
    <property type="entry name" value="baf"/>
    <property type="match status" value="1"/>
</dbReference>
<dbReference type="UniPathway" id="UPA00241">
    <property type="reaction ID" value="UER00352"/>
</dbReference>
<dbReference type="OrthoDB" id="9804707at2"/>
<evidence type="ECO:0000256" key="11">
    <source>
        <dbReference type="ARBA" id="ARBA00022840"/>
    </source>
</evidence>
<comment type="pathway">
    <text evidence="4 16">Cofactor biosynthesis; coenzyme A biosynthesis; CoA from (R)-pantothenate: step 1/5.</text>
</comment>
<evidence type="ECO:0000256" key="1">
    <source>
        <dbReference type="ARBA" id="ARBA00001206"/>
    </source>
</evidence>
<evidence type="ECO:0000313" key="17">
    <source>
        <dbReference type="EMBL" id="AMC93896.1"/>
    </source>
</evidence>
<feature type="binding site" evidence="16">
    <location>
        <position position="128"/>
    </location>
    <ligand>
        <name>ATP</name>
        <dbReference type="ChEBI" id="CHEBI:30616"/>
    </ligand>
</feature>
<comment type="subcellular location">
    <subcellularLocation>
        <location evidence="3 16">Cytoplasm</location>
    </subcellularLocation>
</comment>
<feature type="active site" description="Proton acceptor" evidence="16">
    <location>
        <position position="105"/>
    </location>
</feature>
<comment type="subunit">
    <text evidence="5 16">Homodimer.</text>
</comment>
<keyword evidence="12 16" id="KW-0630">Potassium</keyword>
<evidence type="ECO:0000256" key="2">
    <source>
        <dbReference type="ARBA" id="ARBA00001958"/>
    </source>
</evidence>
<keyword evidence="7 16" id="KW-0963">Cytoplasm</keyword>
<dbReference type="EC" id="2.7.1.33" evidence="6 16"/>
<reference evidence="17 18" key="1">
    <citation type="submission" date="2015-10" db="EMBL/GenBank/DDBJ databases">
        <title>Erysipelothrix larvae sp. LV19 isolated from the larval gut of the rhinoceros beetle, Trypoxylus dichotomus.</title>
        <authorList>
            <person name="Lim S."/>
            <person name="Kim B.-C."/>
        </authorList>
    </citation>
    <scope>NUCLEOTIDE SEQUENCE [LARGE SCALE GENOMIC DNA]</scope>
    <source>
        <strain evidence="17 18">LV19</strain>
    </source>
</reference>
<protein>
    <recommendedName>
        <fullName evidence="15 16">Type III pantothenate kinase</fullName>
        <ecNumber evidence="6 16">2.7.1.33</ecNumber>
    </recommendedName>
    <alternativeName>
        <fullName evidence="16">PanK-III</fullName>
    </alternativeName>
    <alternativeName>
        <fullName evidence="16">Pantothenic acid kinase</fullName>
    </alternativeName>
</protein>
<evidence type="ECO:0000256" key="12">
    <source>
        <dbReference type="ARBA" id="ARBA00022958"/>
    </source>
</evidence>
<organism evidence="17 18">
    <name type="scientific">Erysipelothrix larvae</name>
    <dbReference type="NCBI Taxonomy" id="1514105"/>
    <lineage>
        <taxon>Bacteria</taxon>
        <taxon>Bacillati</taxon>
        <taxon>Bacillota</taxon>
        <taxon>Erysipelotrichia</taxon>
        <taxon>Erysipelotrichales</taxon>
        <taxon>Erysipelotrichaceae</taxon>
        <taxon>Erysipelothrix</taxon>
    </lineage>
</organism>
<feature type="binding site" evidence="16">
    <location>
        <begin position="103"/>
        <end position="106"/>
    </location>
    <ligand>
        <name>substrate</name>
    </ligand>
</feature>
<dbReference type="KEGG" id="erl:AOC36_07835"/>
<dbReference type="RefSeq" id="WP_067633106.1">
    <property type="nucleotide sequence ID" value="NZ_CP013213.1"/>
</dbReference>
<comment type="cofactor">
    <cofactor evidence="2">
        <name>K(+)</name>
        <dbReference type="ChEBI" id="CHEBI:29103"/>
    </cofactor>
</comment>
<dbReference type="InterPro" id="IPR004619">
    <property type="entry name" value="Type_III_PanK"/>
</dbReference>
<evidence type="ECO:0000256" key="14">
    <source>
        <dbReference type="ARBA" id="ARBA00038036"/>
    </source>
</evidence>
<evidence type="ECO:0000256" key="10">
    <source>
        <dbReference type="ARBA" id="ARBA00022777"/>
    </source>
</evidence>
<dbReference type="Proteomes" id="UP000063781">
    <property type="component" value="Chromosome"/>
</dbReference>
<dbReference type="PANTHER" id="PTHR34265">
    <property type="entry name" value="TYPE III PANTOTHENATE KINASE"/>
    <property type="match status" value="1"/>
</dbReference>
<dbReference type="GO" id="GO:0005737">
    <property type="term" value="C:cytoplasm"/>
    <property type="evidence" value="ECO:0007669"/>
    <property type="project" value="UniProtKB-SubCell"/>
</dbReference>
<dbReference type="GO" id="GO:0046872">
    <property type="term" value="F:metal ion binding"/>
    <property type="evidence" value="ECO:0007669"/>
    <property type="project" value="UniProtKB-KW"/>
</dbReference>
<proteinExistence type="inferred from homology"/>
<sequence length="253" mass="28173">MICTIDVGNSNIVCILYNETQEIVEKKRFETITDLDHAYDAYTAHFKSMTHSVHKVILSCVVPRIHDLLMRVLEDVFKCPPISVSQKTIPTFKNLLDNPDEIGADFIASSIGAMKRFRPPLVIVDVGSATKITAVNQHGAFKGGIIIPGLGESMKSMHAKIPHLPQVSFEFPQQVIGHDTVSAIQSGIMYATYYQIRGLTQQVQHELGESCTVVLTGGYSSLFKARLHDYIWIDDLVNEGLFHLAQEDGLHHD</sequence>
<feature type="binding site" evidence="16">
    <location>
        <position position="125"/>
    </location>
    <ligand>
        <name>K(+)</name>
        <dbReference type="ChEBI" id="CHEBI:29103"/>
    </ligand>
</feature>
<evidence type="ECO:0000256" key="15">
    <source>
        <dbReference type="ARBA" id="ARBA00040883"/>
    </source>
</evidence>
<dbReference type="AlphaFoldDB" id="A0A0X8H0M9"/>
<dbReference type="InterPro" id="IPR043129">
    <property type="entry name" value="ATPase_NBD"/>
</dbReference>
<keyword evidence="16" id="KW-0479">Metal-binding</keyword>
<comment type="function">
    <text evidence="16">Catalyzes the phosphorylation of pantothenate (Pan), the first step in CoA biosynthesis.</text>
</comment>
<gene>
    <name evidence="16" type="primary">coaX</name>
    <name evidence="17" type="ORF">AOC36_07835</name>
</gene>
<dbReference type="Gene3D" id="3.30.420.40">
    <property type="match status" value="2"/>
</dbReference>
<comment type="similarity">
    <text evidence="14 16">Belongs to the type III pantothenate kinase family.</text>
</comment>
<evidence type="ECO:0000256" key="5">
    <source>
        <dbReference type="ARBA" id="ARBA00011738"/>
    </source>
</evidence>
<evidence type="ECO:0000313" key="18">
    <source>
        <dbReference type="Proteomes" id="UP000063781"/>
    </source>
</evidence>
<dbReference type="HAMAP" id="MF_01274">
    <property type="entry name" value="Pantothen_kinase_3"/>
    <property type="match status" value="1"/>
</dbReference>
<evidence type="ECO:0000256" key="13">
    <source>
        <dbReference type="ARBA" id="ARBA00022993"/>
    </source>
</evidence>
<dbReference type="PANTHER" id="PTHR34265:SF1">
    <property type="entry name" value="TYPE III PANTOTHENATE KINASE"/>
    <property type="match status" value="1"/>
</dbReference>
<keyword evidence="18" id="KW-1185">Reference proteome</keyword>
<comment type="caution">
    <text evidence="16">Lacks conserved residue(s) required for the propagation of feature annotation.</text>
</comment>
<evidence type="ECO:0000256" key="7">
    <source>
        <dbReference type="ARBA" id="ARBA00022490"/>
    </source>
</evidence>
<dbReference type="GO" id="GO:0004594">
    <property type="term" value="F:pantothenate kinase activity"/>
    <property type="evidence" value="ECO:0007669"/>
    <property type="project" value="UniProtKB-UniRule"/>
</dbReference>
<dbReference type="GO" id="GO:0015937">
    <property type="term" value="P:coenzyme A biosynthetic process"/>
    <property type="evidence" value="ECO:0007669"/>
    <property type="project" value="UniProtKB-UniRule"/>
</dbReference>
<keyword evidence="11 16" id="KW-0067">ATP-binding</keyword>
<dbReference type="SUPFAM" id="SSF53067">
    <property type="entry name" value="Actin-like ATPase domain"/>
    <property type="match status" value="2"/>
</dbReference>
<dbReference type="CDD" id="cd24015">
    <property type="entry name" value="ASKHA_NBD_PanK-III"/>
    <property type="match status" value="1"/>
</dbReference>
<keyword evidence="8 16" id="KW-0808">Transferase</keyword>
<keyword evidence="13 16" id="KW-0173">Coenzyme A biosynthesis</keyword>
<name>A0A0X8H0M9_9FIRM</name>